<keyword evidence="11" id="KW-0676">Redox-active center</keyword>
<keyword evidence="8" id="KW-0560">Oxidoreductase</keyword>
<reference evidence="14 15" key="1">
    <citation type="submission" date="2015-01" db="EMBL/GenBank/DDBJ databases">
        <title>Evolution of Trichinella species and genotypes.</title>
        <authorList>
            <person name="Korhonen P.K."/>
            <person name="Edoardo P."/>
            <person name="Giuseppe L.R."/>
            <person name="Gasser R.B."/>
        </authorList>
    </citation>
    <scope>NUCLEOTIDE SEQUENCE [LARGE SCALE GENOMIC DNA]</scope>
    <source>
        <strain evidence="14">ISS588</strain>
    </source>
</reference>
<dbReference type="Proteomes" id="UP000054805">
    <property type="component" value="Unassembled WGS sequence"/>
</dbReference>
<comment type="caution">
    <text evidence="14">The sequence shown here is derived from an EMBL/GenBank/DDBJ whole genome shotgun (WGS) entry which is preliminary data.</text>
</comment>
<dbReference type="EC" id="1.17.4.4" evidence="3"/>
<keyword evidence="5" id="KW-0874">Quinone</keyword>
<keyword evidence="15" id="KW-1185">Reference proteome</keyword>
<evidence type="ECO:0000256" key="5">
    <source>
        <dbReference type="ARBA" id="ARBA00022719"/>
    </source>
</evidence>
<dbReference type="Pfam" id="PF07884">
    <property type="entry name" value="VKOR"/>
    <property type="match status" value="1"/>
</dbReference>
<evidence type="ECO:0000256" key="8">
    <source>
        <dbReference type="ARBA" id="ARBA00023002"/>
    </source>
</evidence>
<comment type="subcellular location">
    <subcellularLocation>
        <location evidence="1">Endoplasmic reticulum membrane</location>
        <topology evidence="1">Multi-pass membrane protein</topology>
    </subcellularLocation>
</comment>
<dbReference type="SMART" id="SM00756">
    <property type="entry name" value="VKc"/>
    <property type="match status" value="1"/>
</dbReference>
<evidence type="ECO:0000259" key="13">
    <source>
        <dbReference type="SMART" id="SM00756"/>
    </source>
</evidence>
<feature type="transmembrane region" description="Helical" evidence="12">
    <location>
        <begin position="90"/>
        <end position="109"/>
    </location>
</feature>
<keyword evidence="4 12" id="KW-0812">Transmembrane</keyword>
<evidence type="ECO:0000256" key="4">
    <source>
        <dbReference type="ARBA" id="ARBA00022692"/>
    </source>
</evidence>
<proteinExistence type="inferred from homology"/>
<feature type="transmembrane region" description="Helical" evidence="12">
    <location>
        <begin position="19"/>
        <end position="37"/>
    </location>
</feature>
<organism evidence="14 15">
    <name type="scientific">Trichinella pseudospiralis</name>
    <name type="common">Parasitic roundworm</name>
    <dbReference type="NCBI Taxonomy" id="6337"/>
    <lineage>
        <taxon>Eukaryota</taxon>
        <taxon>Metazoa</taxon>
        <taxon>Ecdysozoa</taxon>
        <taxon>Nematoda</taxon>
        <taxon>Enoplea</taxon>
        <taxon>Dorylaimia</taxon>
        <taxon>Trichinellida</taxon>
        <taxon>Trichinellidae</taxon>
        <taxon>Trichinella</taxon>
    </lineage>
</organism>
<keyword evidence="7 12" id="KW-1133">Transmembrane helix</keyword>
<evidence type="ECO:0000256" key="7">
    <source>
        <dbReference type="ARBA" id="ARBA00022989"/>
    </source>
</evidence>
<dbReference type="GO" id="GO:0042373">
    <property type="term" value="P:vitamin K metabolic process"/>
    <property type="evidence" value="ECO:0007669"/>
    <property type="project" value="InterPro"/>
</dbReference>
<evidence type="ECO:0000256" key="2">
    <source>
        <dbReference type="ARBA" id="ARBA00006214"/>
    </source>
</evidence>
<evidence type="ECO:0000313" key="14">
    <source>
        <dbReference type="EMBL" id="KRZ34983.1"/>
    </source>
</evidence>
<dbReference type="PANTHER" id="PTHR14519">
    <property type="entry name" value="VITAMIN K EPOXIDE REDUCTASE COMPLEX, SUBUNIT 1"/>
    <property type="match status" value="1"/>
</dbReference>
<gene>
    <name evidence="14" type="primary">VKORC1L1</name>
    <name evidence="14" type="ORF">T4B_14941</name>
</gene>
<dbReference type="InterPro" id="IPR012932">
    <property type="entry name" value="VKOR"/>
</dbReference>
<evidence type="ECO:0000256" key="12">
    <source>
        <dbReference type="SAM" id="Phobius"/>
    </source>
</evidence>
<keyword evidence="6" id="KW-0256">Endoplasmic reticulum</keyword>
<name>A0A0V1JJ21_TRIPS</name>
<dbReference type="InterPro" id="IPR038354">
    <property type="entry name" value="VKOR_sf"/>
</dbReference>
<evidence type="ECO:0000256" key="11">
    <source>
        <dbReference type="ARBA" id="ARBA00023284"/>
    </source>
</evidence>
<dbReference type="PANTHER" id="PTHR14519:SF8">
    <property type="entry name" value="VITAMIN K EPOXIDE REDUCTASE COMPLEX SUBUNIT 1"/>
    <property type="match status" value="1"/>
</dbReference>
<protein>
    <recommendedName>
        <fullName evidence="3">vitamin-K-epoxide reductase (warfarin-sensitive)</fullName>
        <ecNumber evidence="3">1.17.4.4</ecNumber>
    </recommendedName>
</protein>
<dbReference type="CDD" id="cd12917">
    <property type="entry name" value="VKOR_euk"/>
    <property type="match status" value="1"/>
</dbReference>
<evidence type="ECO:0000256" key="1">
    <source>
        <dbReference type="ARBA" id="ARBA00004477"/>
    </source>
</evidence>
<dbReference type="EMBL" id="JYDS01000001">
    <property type="protein sequence ID" value="KRZ34983.1"/>
    <property type="molecule type" value="Genomic_DNA"/>
</dbReference>
<feature type="domain" description="Vitamin K epoxide reductase" evidence="13">
    <location>
        <begin position="13"/>
        <end position="112"/>
    </location>
</feature>
<dbReference type="Gene3D" id="1.20.1440.130">
    <property type="entry name" value="VKOR domain"/>
    <property type="match status" value="1"/>
</dbReference>
<evidence type="ECO:0000256" key="9">
    <source>
        <dbReference type="ARBA" id="ARBA00023136"/>
    </source>
</evidence>
<comment type="similarity">
    <text evidence="2">Belongs to the VKOR family.</text>
</comment>
<accession>A0A0V1JJ21</accession>
<dbReference type="GO" id="GO:0048038">
    <property type="term" value="F:quinone binding"/>
    <property type="evidence" value="ECO:0007669"/>
    <property type="project" value="UniProtKB-KW"/>
</dbReference>
<dbReference type="GO" id="GO:0005789">
    <property type="term" value="C:endoplasmic reticulum membrane"/>
    <property type="evidence" value="ECO:0007669"/>
    <property type="project" value="UniProtKB-SubCell"/>
</dbReference>
<evidence type="ECO:0000256" key="10">
    <source>
        <dbReference type="ARBA" id="ARBA00023157"/>
    </source>
</evidence>
<evidence type="ECO:0000256" key="3">
    <source>
        <dbReference type="ARBA" id="ARBA00012278"/>
    </source>
</evidence>
<dbReference type="InterPro" id="IPR042406">
    <property type="entry name" value="VKORC1/VKORC1L1"/>
</dbReference>
<evidence type="ECO:0000256" key="6">
    <source>
        <dbReference type="ARBA" id="ARBA00022824"/>
    </source>
</evidence>
<keyword evidence="9 12" id="KW-0472">Membrane</keyword>
<keyword evidence="10" id="KW-1015">Disulfide bond</keyword>
<evidence type="ECO:0000313" key="15">
    <source>
        <dbReference type="Proteomes" id="UP000054805"/>
    </source>
</evidence>
<dbReference type="AlphaFoldDB" id="A0A0V1JJ21"/>
<sequence>MFYSTFPAVMKFSRFYNKFFIFTCLLGLIISIYALFLETIKEARPSYVPFCDVSETISCSKALMSRWSRGFGIVGTLLGEKHFLNLRNPVYGIFFYITLILLSIVNFILKQI</sequence>
<dbReference type="GO" id="GO:0047057">
    <property type="term" value="F:vitamin-K-epoxide reductase (warfarin-sensitive) activity"/>
    <property type="evidence" value="ECO:0007669"/>
    <property type="project" value="UniProtKB-EC"/>
</dbReference>